<dbReference type="Pfam" id="PF02368">
    <property type="entry name" value="Big_2"/>
    <property type="match status" value="1"/>
</dbReference>
<dbReference type="Gene3D" id="2.60.40.10">
    <property type="entry name" value="Immunoglobulins"/>
    <property type="match status" value="1"/>
</dbReference>
<dbReference type="PROSITE" id="PS00018">
    <property type="entry name" value="EF_HAND_1"/>
    <property type="match status" value="2"/>
</dbReference>
<dbReference type="InterPro" id="IPR008964">
    <property type="entry name" value="Invasin/intimin_cell_adhesion"/>
</dbReference>
<dbReference type="Gene3D" id="2.60.120.260">
    <property type="entry name" value="Galactose-binding domain-like"/>
    <property type="match status" value="1"/>
</dbReference>
<proteinExistence type="predicted"/>
<accession>A0A1T2XHN7</accession>
<dbReference type="InterPro" id="IPR016134">
    <property type="entry name" value="Dockerin_dom"/>
</dbReference>
<dbReference type="STRING" id="1324314.BVG16_10035"/>
<dbReference type="GO" id="GO:0005829">
    <property type="term" value="C:cytosol"/>
    <property type="evidence" value="ECO:0007669"/>
    <property type="project" value="UniProtKB-SubCell"/>
</dbReference>
<dbReference type="SUPFAM" id="SSF49384">
    <property type="entry name" value="Carbohydrate-binding domain"/>
    <property type="match status" value="1"/>
</dbReference>
<dbReference type="Pfam" id="PF03644">
    <property type="entry name" value="Glyco_hydro_85"/>
    <property type="match status" value="1"/>
</dbReference>
<feature type="chain" id="PRO_5012459200" description="Dockerin domain-containing protein" evidence="2">
    <location>
        <begin position="36"/>
        <end position="1181"/>
    </location>
</feature>
<dbReference type="InterPro" id="IPR002105">
    <property type="entry name" value="Dockerin_1_rpt"/>
</dbReference>
<dbReference type="InterPro" id="IPR054110">
    <property type="entry name" value="EndoD-like_D2"/>
</dbReference>
<feature type="domain" description="Dockerin" evidence="3">
    <location>
        <begin position="1119"/>
        <end position="1181"/>
    </location>
</feature>
<gene>
    <name evidence="4" type="ORF">BVG16_10035</name>
</gene>
<keyword evidence="2" id="KW-0732">Signal</keyword>
<evidence type="ECO:0000259" key="3">
    <source>
        <dbReference type="PROSITE" id="PS51766"/>
    </source>
</evidence>
<dbReference type="PANTHER" id="PTHR13246:SF1">
    <property type="entry name" value="CYTOSOLIC ENDO-BETA-N-ACETYLGLUCOSAMINIDASE"/>
    <property type="match status" value="1"/>
</dbReference>
<evidence type="ECO:0000256" key="1">
    <source>
        <dbReference type="SAM" id="MobiDB-lite"/>
    </source>
</evidence>
<dbReference type="InterPro" id="IPR005201">
    <property type="entry name" value="TIM_ENGase"/>
</dbReference>
<dbReference type="Pfam" id="PF21910">
    <property type="entry name" value="GH85_C"/>
    <property type="match status" value="1"/>
</dbReference>
<dbReference type="Pfam" id="PF00404">
    <property type="entry name" value="Dockerin_1"/>
    <property type="match status" value="1"/>
</dbReference>
<dbReference type="PANTHER" id="PTHR13246">
    <property type="entry name" value="ENDO BETA N-ACETYLGLUCOSAMINIDASE"/>
    <property type="match status" value="1"/>
</dbReference>
<dbReference type="Gene3D" id="2.60.40.680">
    <property type="match status" value="1"/>
</dbReference>
<feature type="compositionally biased region" description="Polar residues" evidence="1">
    <location>
        <begin position="378"/>
        <end position="394"/>
    </location>
</feature>
<dbReference type="InterPro" id="IPR008965">
    <property type="entry name" value="CBM2/CBM3_carb-bd_dom_sf"/>
</dbReference>
<dbReference type="RefSeq" id="WP_078498410.1">
    <property type="nucleotide sequence ID" value="NZ_MSZX01000003.1"/>
</dbReference>
<evidence type="ECO:0000313" key="4">
    <source>
        <dbReference type="EMBL" id="OPA79409.1"/>
    </source>
</evidence>
<dbReference type="InterPro" id="IPR002102">
    <property type="entry name" value="Cohesin_dom"/>
</dbReference>
<protein>
    <recommendedName>
        <fullName evidence="3">Dockerin domain-containing protein</fullName>
    </recommendedName>
</protein>
<dbReference type="CDD" id="cd08547">
    <property type="entry name" value="Type_II_cohesin"/>
    <property type="match status" value="1"/>
</dbReference>
<dbReference type="SMART" id="SM00635">
    <property type="entry name" value="BID_2"/>
    <property type="match status" value="1"/>
</dbReference>
<dbReference type="EMBL" id="MSZX01000003">
    <property type="protein sequence ID" value="OPA79409.1"/>
    <property type="molecule type" value="Genomic_DNA"/>
</dbReference>
<dbReference type="PROSITE" id="PS51766">
    <property type="entry name" value="DOCKERIN"/>
    <property type="match status" value="1"/>
</dbReference>
<dbReference type="GO" id="GO:0030246">
    <property type="term" value="F:carbohydrate binding"/>
    <property type="evidence" value="ECO:0007669"/>
    <property type="project" value="InterPro"/>
</dbReference>
<dbReference type="Gene3D" id="1.10.1330.10">
    <property type="entry name" value="Dockerin domain"/>
    <property type="match status" value="1"/>
</dbReference>
<name>A0A1T2XHN7_9BACL</name>
<dbReference type="GO" id="GO:0000272">
    <property type="term" value="P:polysaccharide catabolic process"/>
    <property type="evidence" value="ECO:0007669"/>
    <property type="project" value="InterPro"/>
</dbReference>
<dbReference type="SUPFAM" id="SSF63446">
    <property type="entry name" value="Type I dockerin domain"/>
    <property type="match status" value="1"/>
</dbReference>
<dbReference type="Pfam" id="PF00963">
    <property type="entry name" value="Cohesin"/>
    <property type="match status" value="1"/>
</dbReference>
<dbReference type="InterPro" id="IPR018247">
    <property type="entry name" value="EF_Hand_1_Ca_BS"/>
</dbReference>
<dbReference type="InterPro" id="IPR013783">
    <property type="entry name" value="Ig-like_fold"/>
</dbReference>
<dbReference type="InterPro" id="IPR003343">
    <property type="entry name" value="Big_2"/>
</dbReference>
<feature type="region of interest" description="Disordered" evidence="1">
    <location>
        <begin position="377"/>
        <end position="399"/>
    </location>
</feature>
<dbReference type="CDD" id="cd14254">
    <property type="entry name" value="Dockerin_II"/>
    <property type="match status" value="1"/>
</dbReference>
<dbReference type="Gene3D" id="2.60.40.1080">
    <property type="match status" value="1"/>
</dbReference>
<keyword evidence="5" id="KW-1185">Reference proteome</keyword>
<dbReference type="GO" id="GO:0033925">
    <property type="term" value="F:mannosyl-glycoprotein endo-beta-N-acetylglucosaminidase activity"/>
    <property type="evidence" value="ECO:0007669"/>
    <property type="project" value="InterPro"/>
</dbReference>
<dbReference type="InterPro" id="IPR036439">
    <property type="entry name" value="Dockerin_dom_sf"/>
</dbReference>
<sequence>MFRTWGRTGKTRKWFVAWVVTGAAVMFAFAATASAETPKGDHQPYLHGYNVNQLKGWSPETDRFAKFFRSRIPLAERIPAFAATQANPALSAEPQVMNLSADYDKEAFFEAYRYNDSFSRNLLNFWQYTDIYGSWHGLPVDGSSETQREFGVINLPNPAYTDAAHKNGVLSLGGWFWPRAGQNFTDWVEKKPDGSFPVADKMIEMAEYFGFDGYFINQEASISSDNAKKLMEMLKYMHAKAPAGFHLQWYDSLSVSGSISYQNGFNDRNAPWIVDNGVPVNNSIFMNYAWNDTRLTSANTYAKSLGLDPYKVLFAGTENDKYGYNPPYDPRLIFPQGKPAKSGWALFGTDMVWNKAPNKFDPNAQDEVFRRERVYWSGPNQDPTRTGRTLTTGCSPYPDAGVPNNPTEYRCWDGVAHFIPERSVIGSYPFVTNFNTGHGTAFFLNGEPSSAKEWNNAGIQDILPSWQWWAKSSGAGNPLSASFDYTTAYDGGSSLKVSGTLDATNPTDLRLYKTKLNVTQDVNLSLTYKVNTAGPTHMKVGLIFEDAPNQIEYVDVGSSPNTGWNTKTMQLGNYSGRTIATIGLHFESDTSSAYTMHIGQLAVTKGSSAVPAAPTNFTLDASYVKDNQAELYVSWNFNAQDVGYYELSRIAPNAKKEVIGRVMDEVFYVKSLERVGTETQTKLQLVAVSKDGTRSQAAETIMKWTEGNPDPEPKPSVQVDLSGYFTVDGFSTEANKKDGNYDNGSWSYAADLVPAELKYDGADYKFGSFADGAKNVLVPQGQTIPLTKGKYASLRFLGTSVSKKNPGTFKINYADGTSTSIELTLEDWCASDITGQHVALTLDHRHNSFQGSDQTKQNYIFAYYLTTDPGKEVVSLTLPSDAYMRIMALTLMPQEGNTGVPVSGIQLDQTTVSLKTGDTLALKATVTPEDATDKKVTWSSSAADIVRVDEQGVLTALKAGTATVTAAVAEVSASAQVTVVPHESEGVTAVVYAPESVKSKEEFTVNIGIGNSTDSFMAQDLVVQYAADKFSYVDVKSLVNGVNVLKTVHDPAGKIRLILASEGTDHASTAGVDIISLRFRALEVASNQSGTVGTLQYTLADAEGKEVEAARVTKTIHVTVGLTGDFNHDGKVSIGDLAMMAAHYGKNTQSLDWNQVKKFDMNEDGVIDILDLAALAKLLIP</sequence>
<evidence type="ECO:0000256" key="2">
    <source>
        <dbReference type="SAM" id="SignalP"/>
    </source>
</evidence>
<dbReference type="AlphaFoldDB" id="A0A1T2XHN7"/>
<evidence type="ECO:0000313" key="5">
    <source>
        <dbReference type="Proteomes" id="UP000190188"/>
    </source>
</evidence>
<dbReference type="Proteomes" id="UP000190188">
    <property type="component" value="Unassembled WGS sequence"/>
</dbReference>
<dbReference type="Gene3D" id="3.20.20.80">
    <property type="entry name" value="Glycosidases"/>
    <property type="match status" value="1"/>
</dbReference>
<organism evidence="4 5">
    <name type="scientific">Paenibacillus selenitireducens</name>
    <dbReference type="NCBI Taxonomy" id="1324314"/>
    <lineage>
        <taxon>Bacteria</taxon>
        <taxon>Bacillati</taxon>
        <taxon>Bacillota</taxon>
        <taxon>Bacilli</taxon>
        <taxon>Bacillales</taxon>
        <taxon>Paenibacillaceae</taxon>
        <taxon>Paenibacillus</taxon>
    </lineage>
</organism>
<comment type="caution">
    <text evidence="4">The sequence shown here is derived from an EMBL/GenBank/DDBJ whole genome shotgun (WGS) entry which is preliminary data.</text>
</comment>
<reference evidence="4 5" key="1">
    <citation type="submission" date="2017-01" db="EMBL/GenBank/DDBJ databases">
        <title>Genome analysis of Paenibacillus selenitrireducens ES3-24.</title>
        <authorList>
            <person name="Xu D."/>
            <person name="Yao R."/>
            <person name="Zheng S."/>
        </authorList>
    </citation>
    <scope>NUCLEOTIDE SEQUENCE [LARGE SCALE GENOMIC DNA]</scope>
    <source>
        <strain evidence="4 5">ES3-24</strain>
    </source>
</reference>
<dbReference type="SUPFAM" id="SSF49373">
    <property type="entry name" value="Invasin/intimin cell-adhesion fragments"/>
    <property type="match status" value="1"/>
</dbReference>
<dbReference type="InterPro" id="IPR032979">
    <property type="entry name" value="ENGase"/>
</dbReference>
<feature type="signal peptide" evidence="2">
    <location>
        <begin position="1"/>
        <end position="35"/>
    </location>
</feature>